<organism evidence="1">
    <name type="scientific">Rhizophora mucronata</name>
    <name type="common">Asiatic mangrove</name>
    <dbReference type="NCBI Taxonomy" id="61149"/>
    <lineage>
        <taxon>Eukaryota</taxon>
        <taxon>Viridiplantae</taxon>
        <taxon>Streptophyta</taxon>
        <taxon>Embryophyta</taxon>
        <taxon>Tracheophyta</taxon>
        <taxon>Spermatophyta</taxon>
        <taxon>Magnoliopsida</taxon>
        <taxon>eudicotyledons</taxon>
        <taxon>Gunneridae</taxon>
        <taxon>Pentapetalae</taxon>
        <taxon>rosids</taxon>
        <taxon>fabids</taxon>
        <taxon>Malpighiales</taxon>
        <taxon>Rhizophoraceae</taxon>
        <taxon>Rhizophora</taxon>
    </lineage>
</organism>
<proteinExistence type="predicted"/>
<dbReference type="AlphaFoldDB" id="A0A2P2ISP0"/>
<accession>A0A2P2ISP0</accession>
<protein>
    <submittedName>
        <fullName evidence="1">Uncharacterized protein</fullName>
    </submittedName>
</protein>
<reference evidence="1" key="1">
    <citation type="submission" date="2018-02" db="EMBL/GenBank/DDBJ databases">
        <title>Rhizophora mucronata_Transcriptome.</title>
        <authorList>
            <person name="Meera S.P."/>
            <person name="Sreeshan A."/>
            <person name="Augustine A."/>
        </authorList>
    </citation>
    <scope>NUCLEOTIDE SEQUENCE</scope>
    <source>
        <tissue evidence="1">Leaf</tissue>
    </source>
</reference>
<sequence length="30" mass="3472">MTPMKVVWINATRLCGSKFSTLTRFIVSFH</sequence>
<evidence type="ECO:0000313" key="1">
    <source>
        <dbReference type="EMBL" id="MBW84243.1"/>
    </source>
</evidence>
<dbReference type="EMBL" id="GGEC01003760">
    <property type="protein sequence ID" value="MBW84243.1"/>
    <property type="molecule type" value="Transcribed_RNA"/>
</dbReference>
<name>A0A2P2ISP0_RHIMU</name>